<dbReference type="CDD" id="cd07830">
    <property type="entry name" value="STKc_MAK_like"/>
    <property type="match status" value="1"/>
</dbReference>
<evidence type="ECO:0000313" key="12">
    <source>
        <dbReference type="Proteomes" id="UP001438707"/>
    </source>
</evidence>
<dbReference type="GO" id="GO:0004674">
    <property type="term" value="F:protein serine/threonine kinase activity"/>
    <property type="evidence" value="ECO:0007669"/>
    <property type="project" value="UniProtKB-KW"/>
</dbReference>
<feature type="compositionally biased region" description="Basic and acidic residues" evidence="9">
    <location>
        <begin position="734"/>
        <end position="750"/>
    </location>
</feature>
<accession>A0AAW1R298</accession>
<keyword evidence="2" id="KW-0723">Serine/threonine-protein kinase</keyword>
<evidence type="ECO:0000256" key="1">
    <source>
        <dbReference type="ARBA" id="ARBA00006485"/>
    </source>
</evidence>
<feature type="compositionally biased region" description="Low complexity" evidence="9">
    <location>
        <begin position="772"/>
        <end position="791"/>
    </location>
</feature>
<feature type="compositionally biased region" description="Polar residues" evidence="9">
    <location>
        <begin position="383"/>
        <end position="395"/>
    </location>
</feature>
<dbReference type="PROSITE" id="PS50011">
    <property type="entry name" value="PROTEIN_KINASE_DOM"/>
    <property type="match status" value="1"/>
</dbReference>
<dbReference type="InterPro" id="IPR008271">
    <property type="entry name" value="Ser/Thr_kinase_AS"/>
</dbReference>
<dbReference type="GO" id="GO:0005524">
    <property type="term" value="F:ATP binding"/>
    <property type="evidence" value="ECO:0007669"/>
    <property type="project" value="UniProtKB-UniRule"/>
</dbReference>
<keyword evidence="3" id="KW-0597">Phosphoprotein</keyword>
<dbReference type="PROSITE" id="PS00108">
    <property type="entry name" value="PROTEIN_KINASE_ST"/>
    <property type="match status" value="1"/>
</dbReference>
<name>A0AAW1R298_9CHLO</name>
<feature type="region of interest" description="Disordered" evidence="9">
    <location>
        <begin position="577"/>
        <end position="793"/>
    </location>
</feature>
<keyword evidence="4" id="KW-0808">Transferase</keyword>
<evidence type="ECO:0000256" key="5">
    <source>
        <dbReference type="ARBA" id="ARBA00022741"/>
    </source>
</evidence>
<keyword evidence="7 8" id="KW-0067">ATP-binding</keyword>
<dbReference type="AlphaFoldDB" id="A0AAW1R298"/>
<dbReference type="SUPFAM" id="SSF56112">
    <property type="entry name" value="Protein kinase-like (PK-like)"/>
    <property type="match status" value="1"/>
</dbReference>
<dbReference type="Pfam" id="PF00069">
    <property type="entry name" value="Pkinase"/>
    <property type="match status" value="1"/>
</dbReference>
<feature type="domain" description="Protein kinase" evidence="10">
    <location>
        <begin position="4"/>
        <end position="283"/>
    </location>
</feature>
<feature type="compositionally biased region" description="Polar residues" evidence="9">
    <location>
        <begin position="633"/>
        <end position="642"/>
    </location>
</feature>
<evidence type="ECO:0000256" key="6">
    <source>
        <dbReference type="ARBA" id="ARBA00022777"/>
    </source>
</evidence>
<dbReference type="InterPro" id="IPR011009">
    <property type="entry name" value="Kinase-like_dom_sf"/>
</dbReference>
<feature type="region of interest" description="Disordered" evidence="9">
    <location>
        <begin position="306"/>
        <end position="331"/>
    </location>
</feature>
<dbReference type="SMART" id="SM00220">
    <property type="entry name" value="S_TKc"/>
    <property type="match status" value="1"/>
</dbReference>
<keyword evidence="12" id="KW-1185">Reference proteome</keyword>
<evidence type="ECO:0000256" key="2">
    <source>
        <dbReference type="ARBA" id="ARBA00022527"/>
    </source>
</evidence>
<evidence type="ECO:0000313" key="11">
    <source>
        <dbReference type="EMBL" id="KAK9827872.1"/>
    </source>
</evidence>
<feature type="binding site" evidence="8">
    <location>
        <position position="34"/>
    </location>
    <ligand>
        <name>ATP</name>
        <dbReference type="ChEBI" id="CHEBI:30616"/>
    </ligand>
</feature>
<dbReference type="Proteomes" id="UP001438707">
    <property type="component" value="Unassembled WGS sequence"/>
</dbReference>
<feature type="compositionally biased region" description="Basic and acidic residues" evidence="9">
    <location>
        <begin position="451"/>
        <end position="466"/>
    </location>
</feature>
<dbReference type="FunFam" id="3.30.200.20:FF:000335">
    <property type="entry name" value="Serine/threonine-protein kinase MHK"/>
    <property type="match status" value="1"/>
</dbReference>
<feature type="compositionally biased region" description="Low complexity" evidence="9">
    <location>
        <begin position="427"/>
        <end position="440"/>
    </location>
</feature>
<evidence type="ECO:0000256" key="8">
    <source>
        <dbReference type="PROSITE-ProRule" id="PRU10141"/>
    </source>
</evidence>
<evidence type="ECO:0000256" key="9">
    <source>
        <dbReference type="SAM" id="MobiDB-lite"/>
    </source>
</evidence>
<feature type="compositionally biased region" description="Low complexity" evidence="9">
    <location>
        <begin position="692"/>
        <end position="705"/>
    </location>
</feature>
<evidence type="ECO:0000256" key="4">
    <source>
        <dbReference type="ARBA" id="ARBA00022679"/>
    </source>
</evidence>
<dbReference type="FunFam" id="1.10.510.10:FF:000104">
    <property type="entry name" value="serine/threonine-protein kinase MAK isoform X1"/>
    <property type="match status" value="1"/>
</dbReference>
<reference evidence="11 12" key="1">
    <citation type="journal article" date="2024" name="Nat. Commun.">
        <title>Phylogenomics reveals the evolutionary origins of lichenization in chlorophyte algae.</title>
        <authorList>
            <person name="Puginier C."/>
            <person name="Libourel C."/>
            <person name="Otte J."/>
            <person name="Skaloud P."/>
            <person name="Haon M."/>
            <person name="Grisel S."/>
            <person name="Petersen M."/>
            <person name="Berrin J.G."/>
            <person name="Delaux P.M."/>
            <person name="Dal Grande F."/>
            <person name="Keller J."/>
        </authorList>
    </citation>
    <scope>NUCLEOTIDE SEQUENCE [LARGE SCALE GENOMIC DNA]</scope>
    <source>
        <strain evidence="11 12">SAG 2145</strain>
    </source>
</reference>
<dbReference type="Gene3D" id="1.10.510.10">
    <property type="entry name" value="Transferase(Phosphotransferase) domain 1"/>
    <property type="match status" value="1"/>
</dbReference>
<dbReference type="PANTHER" id="PTHR24055">
    <property type="entry name" value="MITOGEN-ACTIVATED PROTEIN KINASE"/>
    <property type="match status" value="1"/>
</dbReference>
<gene>
    <name evidence="11" type="ORF">WJX74_006868</name>
</gene>
<keyword evidence="6" id="KW-0418">Kinase</keyword>
<feature type="region of interest" description="Disordered" evidence="9">
    <location>
        <begin position="360"/>
        <end position="396"/>
    </location>
</feature>
<evidence type="ECO:0000256" key="7">
    <source>
        <dbReference type="ARBA" id="ARBA00022840"/>
    </source>
</evidence>
<dbReference type="InterPro" id="IPR000719">
    <property type="entry name" value="Prot_kinase_dom"/>
</dbReference>
<feature type="compositionally biased region" description="Low complexity" evidence="9">
    <location>
        <begin position="467"/>
        <end position="478"/>
    </location>
</feature>
<evidence type="ECO:0000259" key="10">
    <source>
        <dbReference type="PROSITE" id="PS50011"/>
    </source>
</evidence>
<keyword evidence="5 8" id="KW-0547">Nucleotide-binding</keyword>
<dbReference type="InterPro" id="IPR050117">
    <property type="entry name" value="MAPK"/>
</dbReference>
<dbReference type="InterPro" id="IPR017441">
    <property type="entry name" value="Protein_kinase_ATP_BS"/>
</dbReference>
<evidence type="ECO:0000256" key="3">
    <source>
        <dbReference type="ARBA" id="ARBA00022553"/>
    </source>
</evidence>
<comment type="caution">
    <text evidence="11">The sequence shown here is derived from an EMBL/GenBank/DDBJ whole genome shotgun (WGS) entry which is preliminary data.</text>
</comment>
<feature type="compositionally biased region" description="Polar residues" evidence="9">
    <location>
        <begin position="662"/>
        <end position="677"/>
    </location>
</feature>
<feature type="compositionally biased region" description="Low complexity" evidence="9">
    <location>
        <begin position="577"/>
        <end position="592"/>
    </location>
</feature>
<dbReference type="EMBL" id="JALJOS010000017">
    <property type="protein sequence ID" value="KAK9827872.1"/>
    <property type="molecule type" value="Genomic_DNA"/>
</dbReference>
<dbReference type="PROSITE" id="PS00107">
    <property type="entry name" value="PROTEIN_KINASE_ATP"/>
    <property type="match status" value="1"/>
</dbReference>
<feature type="region of interest" description="Disordered" evidence="9">
    <location>
        <begin position="427"/>
        <end position="488"/>
    </location>
</feature>
<proteinExistence type="inferred from homology"/>
<comment type="similarity">
    <text evidence="1">Belongs to the protein kinase superfamily. CMGC Ser/Thr protein kinase family. CDC2/CDKX subfamily.</text>
</comment>
<sequence>MNRYKVLKILGDGTYGSVWKAHNLETNEAVAIKKMKRKFYSWEECITLREVKSLRKLKHPTIIKLKEVIRENNELFFVFEYMDCNLYQLIKDRPKPLSEARIRSIIYQIFQGLAYMHKHGYFHRDIKPENVLVLKDVIKIADFGLAREVRSAPPYTEYVSTRWYRAPEVILRSPMYDAAVDMFAVGAIMAELFTSRPLFPGQSEIDQVYKVCAVLGCPTPDSWPEGLDRAGQLGWSFPQFAPTPLAQLVPNASVEAISLMTALCQWDPARRPTATQALAHPFFQELAWPSGKLHVHEALKERPSTFANAMPQPPLPPLHTSRTERSSFEGSSSLLGAELENRSAASDAWLLAAAHNNGAEASDVQGPEPMDITLSDPLADQGPSRTDSAASTHSTVMLREEQARQAASELHRQQLLLQQQLQQQQIQQHKQQQQQQSWQQQHHHPPNAHGTRKEGWDQSGGEDRRMSGASISSSAAASPRVPPNFQTERVMPQASGPVLDVPHAQQQPLGTVSIPYGAGNSLKGLHRSSLMPQRAAKAAAAAAAPPAPSISAVSTASAHPGQHNQAQSGLQPIQSGLQSQASLGSQAGGQSSPMDIGPGATSDASSKRGGNAAANMPSLQAGRLGLGLGLKPTANTGQSSGPPSAVRQGSLGPLQNMPGPRNAQQPHLQPQVVSPYQQWLGPGPPRQMLHQSSASSSRSSRYRGSNLDQQKPYGGGRIDHRTGLPLSYQLQPPRQREGSLKGDPFWRKGSDAGLQAGTGAGRYGGLADAWPSSKGSNSGLAASGGSSDYSGLPARYKTRHVYRRGLAF</sequence>
<protein>
    <recommendedName>
        <fullName evidence="10">Protein kinase domain-containing protein</fullName>
    </recommendedName>
</protein>
<dbReference type="Gene3D" id="3.30.200.20">
    <property type="entry name" value="Phosphorylase Kinase, domain 1"/>
    <property type="match status" value="1"/>
</dbReference>
<organism evidence="11 12">
    <name type="scientific">Apatococcus lobatus</name>
    <dbReference type="NCBI Taxonomy" id="904363"/>
    <lineage>
        <taxon>Eukaryota</taxon>
        <taxon>Viridiplantae</taxon>
        <taxon>Chlorophyta</taxon>
        <taxon>core chlorophytes</taxon>
        <taxon>Trebouxiophyceae</taxon>
        <taxon>Chlorellales</taxon>
        <taxon>Chlorellaceae</taxon>
        <taxon>Apatococcus</taxon>
    </lineage>
</organism>